<dbReference type="EMBL" id="LXQA010601910">
    <property type="protein sequence ID" value="MCI61559.1"/>
    <property type="molecule type" value="Genomic_DNA"/>
</dbReference>
<dbReference type="AlphaFoldDB" id="A0A392TK64"/>
<sequence>MLNDVINPRGRETYAPMEIDDLGHRLFALDQDNKFESELECLVASLFGGMQFKVVPFLLSRGKDRSESPMRTTS</sequence>
<reference evidence="1 2" key="1">
    <citation type="journal article" date="2018" name="Front. Plant Sci.">
        <title>Red Clover (Trifolium pratense) and Zigzag Clover (T. medium) - A Picture of Genomic Similarities and Differences.</title>
        <authorList>
            <person name="Dluhosova J."/>
            <person name="Istvanek J."/>
            <person name="Nedelnik J."/>
            <person name="Repkova J."/>
        </authorList>
    </citation>
    <scope>NUCLEOTIDE SEQUENCE [LARGE SCALE GENOMIC DNA]</scope>
    <source>
        <strain evidence="2">cv. 10/8</strain>
        <tissue evidence="1">Leaf</tissue>
    </source>
</reference>
<feature type="non-terminal residue" evidence="1">
    <location>
        <position position="74"/>
    </location>
</feature>
<evidence type="ECO:0000313" key="1">
    <source>
        <dbReference type="EMBL" id="MCI61559.1"/>
    </source>
</evidence>
<evidence type="ECO:0000313" key="2">
    <source>
        <dbReference type="Proteomes" id="UP000265520"/>
    </source>
</evidence>
<organism evidence="1 2">
    <name type="scientific">Trifolium medium</name>
    <dbReference type="NCBI Taxonomy" id="97028"/>
    <lineage>
        <taxon>Eukaryota</taxon>
        <taxon>Viridiplantae</taxon>
        <taxon>Streptophyta</taxon>
        <taxon>Embryophyta</taxon>
        <taxon>Tracheophyta</taxon>
        <taxon>Spermatophyta</taxon>
        <taxon>Magnoliopsida</taxon>
        <taxon>eudicotyledons</taxon>
        <taxon>Gunneridae</taxon>
        <taxon>Pentapetalae</taxon>
        <taxon>rosids</taxon>
        <taxon>fabids</taxon>
        <taxon>Fabales</taxon>
        <taxon>Fabaceae</taxon>
        <taxon>Papilionoideae</taxon>
        <taxon>50 kb inversion clade</taxon>
        <taxon>NPAAA clade</taxon>
        <taxon>Hologalegina</taxon>
        <taxon>IRL clade</taxon>
        <taxon>Trifolieae</taxon>
        <taxon>Trifolium</taxon>
    </lineage>
</organism>
<accession>A0A392TK64</accession>
<proteinExistence type="predicted"/>
<dbReference type="Proteomes" id="UP000265520">
    <property type="component" value="Unassembled WGS sequence"/>
</dbReference>
<comment type="caution">
    <text evidence="1">The sequence shown here is derived from an EMBL/GenBank/DDBJ whole genome shotgun (WGS) entry which is preliminary data.</text>
</comment>
<protein>
    <submittedName>
        <fullName evidence="1">Uncharacterized protein</fullName>
    </submittedName>
</protein>
<name>A0A392TK64_9FABA</name>
<keyword evidence="2" id="KW-1185">Reference proteome</keyword>